<name>A0AAE0YFD3_9GAST</name>
<proteinExistence type="predicted"/>
<accession>A0AAE0YFD3</accession>
<sequence length="111" mass="12501">MRGQGTTRLCHKDENRRENSEVKVAVKFANDSVNLSSFIVNTNVEEYARGNCRYEMATTTNHGRIWWEMFSACSKILCIRSGSILLGQVCSCRKTRPVLKVTLILSSDAVV</sequence>
<keyword evidence="2" id="KW-1185">Reference proteome</keyword>
<evidence type="ECO:0000313" key="1">
    <source>
        <dbReference type="EMBL" id="KAK3742206.1"/>
    </source>
</evidence>
<comment type="caution">
    <text evidence="1">The sequence shown here is derived from an EMBL/GenBank/DDBJ whole genome shotgun (WGS) entry which is preliminary data.</text>
</comment>
<dbReference type="Proteomes" id="UP001283361">
    <property type="component" value="Unassembled WGS sequence"/>
</dbReference>
<protein>
    <submittedName>
        <fullName evidence="1">Uncharacterized protein</fullName>
    </submittedName>
</protein>
<reference evidence="1" key="1">
    <citation type="journal article" date="2023" name="G3 (Bethesda)">
        <title>A reference genome for the long-term kleptoplast-retaining sea slug Elysia crispata morphotype clarki.</title>
        <authorList>
            <person name="Eastman K.E."/>
            <person name="Pendleton A.L."/>
            <person name="Shaikh M.A."/>
            <person name="Suttiyut T."/>
            <person name="Ogas R."/>
            <person name="Tomko P."/>
            <person name="Gavelis G."/>
            <person name="Widhalm J.R."/>
            <person name="Wisecaver J.H."/>
        </authorList>
    </citation>
    <scope>NUCLEOTIDE SEQUENCE</scope>
    <source>
        <strain evidence="1">ECLA1</strain>
    </source>
</reference>
<evidence type="ECO:0000313" key="2">
    <source>
        <dbReference type="Proteomes" id="UP001283361"/>
    </source>
</evidence>
<dbReference type="AlphaFoldDB" id="A0AAE0YFD3"/>
<organism evidence="1 2">
    <name type="scientific">Elysia crispata</name>
    <name type="common">lettuce slug</name>
    <dbReference type="NCBI Taxonomy" id="231223"/>
    <lineage>
        <taxon>Eukaryota</taxon>
        <taxon>Metazoa</taxon>
        <taxon>Spiralia</taxon>
        <taxon>Lophotrochozoa</taxon>
        <taxon>Mollusca</taxon>
        <taxon>Gastropoda</taxon>
        <taxon>Heterobranchia</taxon>
        <taxon>Euthyneura</taxon>
        <taxon>Panpulmonata</taxon>
        <taxon>Sacoglossa</taxon>
        <taxon>Placobranchoidea</taxon>
        <taxon>Plakobranchidae</taxon>
        <taxon>Elysia</taxon>
    </lineage>
</organism>
<gene>
    <name evidence="1" type="ORF">RRG08_012414</name>
</gene>
<dbReference type="EMBL" id="JAWDGP010006370">
    <property type="protein sequence ID" value="KAK3742206.1"/>
    <property type="molecule type" value="Genomic_DNA"/>
</dbReference>